<feature type="compositionally biased region" description="Basic residues" evidence="1">
    <location>
        <begin position="106"/>
        <end position="117"/>
    </location>
</feature>
<feature type="region of interest" description="Disordered" evidence="1">
    <location>
        <begin position="104"/>
        <end position="135"/>
    </location>
</feature>
<feature type="compositionally biased region" description="Basic and acidic residues" evidence="1">
    <location>
        <begin position="118"/>
        <end position="132"/>
    </location>
</feature>
<accession>A0A915JZD4</accession>
<evidence type="ECO:0000313" key="2">
    <source>
        <dbReference type="Proteomes" id="UP000887565"/>
    </source>
</evidence>
<name>A0A915JZD4_ROMCU</name>
<dbReference type="WBParaSite" id="nRc.2.0.1.t31861-RA">
    <property type="protein sequence ID" value="nRc.2.0.1.t31861-RA"/>
    <property type="gene ID" value="nRc.2.0.1.g31861"/>
</dbReference>
<protein>
    <submittedName>
        <fullName evidence="3">Uncharacterized protein</fullName>
    </submittedName>
</protein>
<evidence type="ECO:0000256" key="1">
    <source>
        <dbReference type="SAM" id="MobiDB-lite"/>
    </source>
</evidence>
<keyword evidence="2" id="KW-1185">Reference proteome</keyword>
<dbReference type="Proteomes" id="UP000887565">
    <property type="component" value="Unplaced"/>
</dbReference>
<sequence>MAADMKNFQFTVPMPADSTASSYPPYVQLMFPNSTMFVFETFATTLEDWTALFSLVDGEHTIIVSFDGADHWAGIYALLGTVPNGFHSVKVLKGTTHPKLLTAPKVPKKKKKKKKQKDKWNKSLDVTDDKTRPSHIHGCSMIRKAFKQTSLPL</sequence>
<organism evidence="2 3">
    <name type="scientific">Romanomermis culicivorax</name>
    <name type="common">Nematode worm</name>
    <dbReference type="NCBI Taxonomy" id="13658"/>
    <lineage>
        <taxon>Eukaryota</taxon>
        <taxon>Metazoa</taxon>
        <taxon>Ecdysozoa</taxon>
        <taxon>Nematoda</taxon>
        <taxon>Enoplea</taxon>
        <taxon>Dorylaimia</taxon>
        <taxon>Mermithida</taxon>
        <taxon>Mermithoidea</taxon>
        <taxon>Mermithidae</taxon>
        <taxon>Romanomermis</taxon>
    </lineage>
</organism>
<evidence type="ECO:0000313" key="3">
    <source>
        <dbReference type="WBParaSite" id="nRc.2.0.1.t31861-RA"/>
    </source>
</evidence>
<dbReference type="AlphaFoldDB" id="A0A915JZD4"/>
<reference evidence="3" key="1">
    <citation type="submission" date="2022-11" db="UniProtKB">
        <authorList>
            <consortium name="WormBaseParasite"/>
        </authorList>
    </citation>
    <scope>IDENTIFICATION</scope>
</reference>
<proteinExistence type="predicted"/>